<reference evidence="4" key="1">
    <citation type="submission" date="2021-01" db="EMBL/GenBank/DDBJ databases">
        <title>Whole genome shotgun sequence of Virgisporangium ochraceum NBRC 16418.</title>
        <authorList>
            <person name="Komaki H."/>
            <person name="Tamura T."/>
        </authorList>
    </citation>
    <scope>NUCLEOTIDE SEQUENCE</scope>
    <source>
        <strain evidence="4">NBRC 16418</strain>
    </source>
</reference>
<dbReference type="Gene3D" id="1.10.10.10">
    <property type="entry name" value="Winged helix-like DNA-binding domain superfamily/Winged helix DNA-binding domain"/>
    <property type="match status" value="1"/>
</dbReference>
<dbReference type="PANTHER" id="PTHR16305">
    <property type="entry name" value="TESTICULAR SOLUBLE ADENYLYL CYCLASE"/>
    <property type="match status" value="1"/>
</dbReference>
<dbReference type="GO" id="GO:0006355">
    <property type="term" value="P:regulation of DNA-templated transcription"/>
    <property type="evidence" value="ECO:0007669"/>
    <property type="project" value="InterPro"/>
</dbReference>
<accession>A0A8J3ZW40</accession>
<dbReference type="GO" id="GO:0005524">
    <property type="term" value="F:ATP binding"/>
    <property type="evidence" value="ECO:0007669"/>
    <property type="project" value="UniProtKB-KW"/>
</dbReference>
<dbReference type="AlphaFoldDB" id="A0A8J3ZW40"/>
<dbReference type="InterPro" id="IPR041664">
    <property type="entry name" value="AAA_16"/>
</dbReference>
<dbReference type="GO" id="GO:0004016">
    <property type="term" value="F:adenylate cyclase activity"/>
    <property type="evidence" value="ECO:0007669"/>
    <property type="project" value="TreeGrafter"/>
</dbReference>
<dbReference type="SMART" id="SM00421">
    <property type="entry name" value="HTH_LUXR"/>
    <property type="match status" value="1"/>
</dbReference>
<dbReference type="CDD" id="cd06170">
    <property type="entry name" value="LuxR_C_like"/>
    <property type="match status" value="1"/>
</dbReference>
<name>A0A8J3ZW40_9ACTN</name>
<evidence type="ECO:0000259" key="3">
    <source>
        <dbReference type="PROSITE" id="PS50043"/>
    </source>
</evidence>
<comment type="caution">
    <text evidence="4">The sequence shown here is derived from an EMBL/GenBank/DDBJ whole genome shotgun (WGS) entry which is preliminary data.</text>
</comment>
<organism evidence="4 5">
    <name type="scientific">Virgisporangium ochraceum</name>
    <dbReference type="NCBI Taxonomy" id="65505"/>
    <lineage>
        <taxon>Bacteria</taxon>
        <taxon>Bacillati</taxon>
        <taxon>Actinomycetota</taxon>
        <taxon>Actinomycetes</taxon>
        <taxon>Micromonosporales</taxon>
        <taxon>Micromonosporaceae</taxon>
        <taxon>Virgisporangium</taxon>
    </lineage>
</organism>
<keyword evidence="5" id="KW-1185">Reference proteome</keyword>
<evidence type="ECO:0000313" key="5">
    <source>
        <dbReference type="Proteomes" id="UP000635606"/>
    </source>
</evidence>
<dbReference type="GO" id="GO:0005737">
    <property type="term" value="C:cytoplasm"/>
    <property type="evidence" value="ECO:0007669"/>
    <property type="project" value="TreeGrafter"/>
</dbReference>
<sequence length="877" mass="95154">MALIAGEPGVGKSRMVYELIASLSPHAGTLIGQADPGALGRPFELLLDALDGAAPDAAADLQAAIADPAVGPVERLRAGLDAVRATDPAVVVFEDLHWADSESVALFERLGDLPGHRLLVGTYRPGEVDRRNPAADLLTRMERRYPVTYVRLERLSLDDTSALLTAMTGRRPPYRAAVALQNRTGGNPFFLEELVKAAGGGELDLRKLSMDPLPWNLADTLRRQLDELDHTQERVIEAAAVLGRKVPFDLLAVVTGLAEDDLIEVLRELVRRGLLVELGDDEFGFRHALAREAISDQLLGRQRRRLHELAFETLAAADDSDVALIAHHAKGAGRYDDMVAAVRRGVQKYLHIGSTYQALQLAEMGLAEVPDDVELLAAAARSAWLVGLLDDSHRYAKMCLRNAVTADERSRALRLLARVAWESGRREEMASLTDRLSDTIEELPDSEERAAAMAAIAQSYMLRDLTEPALRWADQAVVLAERLKLPDIRITALVEKGSALVNDPAQVDTGRALLREVADDAEKAGVWLAKARAINNLLSTPYPLSADEQRDLLEHMRTAAERAGFDALAVAAYFQGRASLAIQDGDLNAAIDAIDDGRRRDQGVLRTSQGEDYHGAFRAGLALEAGDVDLAASISARLMENLSAQSKGRTGLNGLVFHVACRQGDRGAAERALSEVLAAAVGRKMWGDLLHDLVSAGLFARIEPARLRQLRANMGGSAENWLDLVDAQLAEAERQPATALPRYQRAMLADDLPAAVRGTAHVGAARCLLALGRRDEAVALLEPATRLLERWGGWRVAELTELRDLLGARPSARDSDSQLTPRELEVARLLAEGLTNAELARRLFISPRTAAVHVSNILSKLGVSSRTQVAEKLPAGR</sequence>
<feature type="domain" description="HTH luxR-type" evidence="3">
    <location>
        <begin position="812"/>
        <end position="877"/>
    </location>
</feature>
<dbReference type="SUPFAM" id="SSF52540">
    <property type="entry name" value="P-loop containing nucleoside triphosphate hydrolases"/>
    <property type="match status" value="1"/>
</dbReference>
<dbReference type="InterPro" id="IPR016032">
    <property type="entry name" value="Sig_transdc_resp-reg_C-effctor"/>
</dbReference>
<proteinExistence type="predicted"/>
<keyword evidence="1" id="KW-0547">Nucleotide-binding</keyword>
<dbReference type="SUPFAM" id="SSF48452">
    <property type="entry name" value="TPR-like"/>
    <property type="match status" value="1"/>
</dbReference>
<dbReference type="Pfam" id="PF13191">
    <property type="entry name" value="AAA_16"/>
    <property type="match status" value="1"/>
</dbReference>
<dbReference type="InterPro" id="IPR036388">
    <property type="entry name" value="WH-like_DNA-bd_sf"/>
</dbReference>
<evidence type="ECO:0000256" key="2">
    <source>
        <dbReference type="ARBA" id="ARBA00022840"/>
    </source>
</evidence>
<protein>
    <submittedName>
        <fullName evidence="4">LuxR family transcriptional regulator</fullName>
    </submittedName>
</protein>
<dbReference type="EMBL" id="BOPH01000057">
    <property type="protein sequence ID" value="GIJ69218.1"/>
    <property type="molecule type" value="Genomic_DNA"/>
</dbReference>
<dbReference type="Pfam" id="PF00196">
    <property type="entry name" value="GerE"/>
    <property type="match status" value="1"/>
</dbReference>
<evidence type="ECO:0000313" key="4">
    <source>
        <dbReference type="EMBL" id="GIJ69218.1"/>
    </source>
</evidence>
<dbReference type="InterPro" id="IPR000792">
    <property type="entry name" value="Tscrpt_reg_LuxR_C"/>
</dbReference>
<keyword evidence="2" id="KW-0067">ATP-binding</keyword>
<dbReference type="PRINTS" id="PR00038">
    <property type="entry name" value="HTHLUXR"/>
</dbReference>
<dbReference type="InterPro" id="IPR011990">
    <property type="entry name" value="TPR-like_helical_dom_sf"/>
</dbReference>
<dbReference type="GO" id="GO:0003677">
    <property type="term" value="F:DNA binding"/>
    <property type="evidence" value="ECO:0007669"/>
    <property type="project" value="InterPro"/>
</dbReference>
<gene>
    <name evidence="4" type="ORF">Voc01_041350</name>
</gene>
<dbReference type="PROSITE" id="PS50043">
    <property type="entry name" value="HTH_LUXR_2"/>
    <property type="match status" value="1"/>
</dbReference>
<dbReference type="PANTHER" id="PTHR16305:SF35">
    <property type="entry name" value="TRANSCRIPTIONAL ACTIVATOR DOMAIN"/>
    <property type="match status" value="1"/>
</dbReference>
<dbReference type="Proteomes" id="UP000635606">
    <property type="component" value="Unassembled WGS sequence"/>
</dbReference>
<dbReference type="InterPro" id="IPR027417">
    <property type="entry name" value="P-loop_NTPase"/>
</dbReference>
<dbReference type="SUPFAM" id="SSF46894">
    <property type="entry name" value="C-terminal effector domain of the bipartite response regulators"/>
    <property type="match status" value="1"/>
</dbReference>
<evidence type="ECO:0000256" key="1">
    <source>
        <dbReference type="ARBA" id="ARBA00022741"/>
    </source>
</evidence>